<protein>
    <submittedName>
        <fullName evidence="1">Uncharacterized protein</fullName>
    </submittedName>
</protein>
<name>A0A2P2MXE1_RHIMU</name>
<evidence type="ECO:0000313" key="1">
    <source>
        <dbReference type="EMBL" id="MBX34890.1"/>
    </source>
</evidence>
<reference evidence="1" key="1">
    <citation type="submission" date="2018-02" db="EMBL/GenBank/DDBJ databases">
        <title>Rhizophora mucronata_Transcriptome.</title>
        <authorList>
            <person name="Meera S.P."/>
            <person name="Sreeshan A."/>
            <person name="Augustine A."/>
        </authorList>
    </citation>
    <scope>NUCLEOTIDE SEQUENCE</scope>
    <source>
        <tissue evidence="1">Leaf</tissue>
    </source>
</reference>
<sequence length="74" mass="8250">MPCTTLFLCADQWKKPRAPFASGGSFNSNNTCCTREELSARESYFLLNISQLQPLLNESQMPFTTLSFSVSVPP</sequence>
<organism evidence="1">
    <name type="scientific">Rhizophora mucronata</name>
    <name type="common">Asiatic mangrove</name>
    <dbReference type="NCBI Taxonomy" id="61149"/>
    <lineage>
        <taxon>Eukaryota</taxon>
        <taxon>Viridiplantae</taxon>
        <taxon>Streptophyta</taxon>
        <taxon>Embryophyta</taxon>
        <taxon>Tracheophyta</taxon>
        <taxon>Spermatophyta</taxon>
        <taxon>Magnoliopsida</taxon>
        <taxon>eudicotyledons</taxon>
        <taxon>Gunneridae</taxon>
        <taxon>Pentapetalae</taxon>
        <taxon>rosids</taxon>
        <taxon>fabids</taxon>
        <taxon>Malpighiales</taxon>
        <taxon>Rhizophoraceae</taxon>
        <taxon>Rhizophora</taxon>
    </lineage>
</organism>
<accession>A0A2P2MXE1</accession>
<dbReference type="EMBL" id="GGEC01054406">
    <property type="protein sequence ID" value="MBX34890.1"/>
    <property type="molecule type" value="Transcribed_RNA"/>
</dbReference>
<dbReference type="AlphaFoldDB" id="A0A2P2MXE1"/>
<proteinExistence type="predicted"/>